<reference evidence="1 2" key="1">
    <citation type="journal article" date="2009" name="Proc. Natl. Acad. Sci. U.S.A.">
        <title>Eukaryote-to-eukaryote gene transfer events revealed by the genome sequence of the wine yeast Saccharomyces cerevisiae EC1118.</title>
        <authorList>
            <person name="Novo M."/>
            <person name="Bigey F."/>
            <person name="Beyne E."/>
            <person name="Galeote V."/>
            <person name="Gavory F."/>
            <person name="Mallet S."/>
            <person name="Cambot B."/>
            <person name="Legras J.L."/>
            <person name="Wincker P."/>
            <person name="Casaregola S."/>
            <person name="Dequin S."/>
        </authorList>
    </citation>
    <scope>NUCLEOTIDE SEQUENCE [LARGE SCALE GENOMIC DNA]</scope>
    <source>
        <strain evidence="2">Lalvin EC1118 / Prise de mousse</strain>
    </source>
</reference>
<evidence type="ECO:0000313" key="2">
    <source>
        <dbReference type="Proteomes" id="UP000000286"/>
    </source>
</evidence>
<gene>
    <name evidence="1" type="ORF">EC1118_1P2_4236g</name>
</gene>
<proteinExistence type="predicted"/>
<organism evidence="1 2">
    <name type="scientific">Saccharomyces cerevisiae (strain Lalvin EC1118 / Prise de mousse)</name>
    <name type="common">Baker's yeast</name>
    <dbReference type="NCBI Taxonomy" id="643680"/>
    <lineage>
        <taxon>Eukaryota</taxon>
        <taxon>Fungi</taxon>
        <taxon>Dikarya</taxon>
        <taxon>Ascomycota</taxon>
        <taxon>Saccharomycotina</taxon>
        <taxon>Saccharomycetes</taxon>
        <taxon>Saccharomycetales</taxon>
        <taxon>Saccharomycetaceae</taxon>
        <taxon>Saccharomyces</taxon>
    </lineage>
</organism>
<dbReference type="Proteomes" id="UP000000286">
    <property type="component" value="Chromosome XVI"/>
</dbReference>
<accession>C8ZJC1</accession>
<protein>
    <submittedName>
        <fullName evidence="1">EC1118_1P2_4236p</fullName>
    </submittedName>
</protein>
<name>C8ZJC1_YEAS8</name>
<dbReference type="EMBL" id="FN394217">
    <property type="protein sequence ID" value="CAY87052.1"/>
    <property type="molecule type" value="Genomic_DNA"/>
</dbReference>
<dbReference type="AlphaFoldDB" id="C8ZJC1"/>
<sequence>MSPSESFNSFSLFSTLSMFKFLTQITFSRPFVYSALNKGCPDFLITSNCIHGNSWPHLSNLFEVKNFLMPSEDPPQLQNCKVIFLHGNTNAPTPLRPMEFRAIAFTTISPYIRVCVST</sequence>
<dbReference type="HOGENOM" id="CLU_2074990_0_0_1"/>
<evidence type="ECO:0000313" key="1">
    <source>
        <dbReference type="EMBL" id="CAY87052.1"/>
    </source>
</evidence>